<reference evidence="1" key="1">
    <citation type="journal article" date="2014" name="Front. Microbiol.">
        <title>High frequency of phylogenetically diverse reductive dehalogenase-homologous genes in deep subseafloor sedimentary metagenomes.</title>
        <authorList>
            <person name="Kawai M."/>
            <person name="Futagami T."/>
            <person name="Toyoda A."/>
            <person name="Takaki Y."/>
            <person name="Nishi S."/>
            <person name="Hori S."/>
            <person name="Arai W."/>
            <person name="Tsubouchi T."/>
            <person name="Morono Y."/>
            <person name="Uchiyama I."/>
            <person name="Ito T."/>
            <person name="Fujiyama A."/>
            <person name="Inagaki F."/>
            <person name="Takami H."/>
        </authorList>
    </citation>
    <scope>NUCLEOTIDE SEQUENCE</scope>
    <source>
        <strain evidence="1">Expedition CK06-06</strain>
    </source>
</reference>
<organism evidence="1">
    <name type="scientific">marine sediment metagenome</name>
    <dbReference type="NCBI Taxonomy" id="412755"/>
    <lineage>
        <taxon>unclassified sequences</taxon>
        <taxon>metagenomes</taxon>
        <taxon>ecological metagenomes</taxon>
    </lineage>
</organism>
<comment type="caution">
    <text evidence="1">The sequence shown here is derived from an EMBL/GenBank/DDBJ whole genome shotgun (WGS) entry which is preliminary data.</text>
</comment>
<name>X1REE4_9ZZZZ</name>
<protein>
    <submittedName>
        <fullName evidence="1">Uncharacterized protein</fullName>
    </submittedName>
</protein>
<dbReference type="AlphaFoldDB" id="X1REE4"/>
<dbReference type="EMBL" id="BARW01001597">
    <property type="protein sequence ID" value="GAI61510.1"/>
    <property type="molecule type" value="Genomic_DNA"/>
</dbReference>
<sequence length="97" mass="10540">LGAAGVENKIHSLLVNISALTAGAAIKVKLFMKVHGTERKVYPPQGTTWTKGTDPDGLWIIDGILSIHEALRVEVESDKANDNGKAIDYDYMLETMS</sequence>
<feature type="non-terminal residue" evidence="1">
    <location>
        <position position="1"/>
    </location>
</feature>
<accession>X1REE4</accession>
<gene>
    <name evidence="1" type="ORF">S12H4_04978</name>
</gene>
<proteinExistence type="predicted"/>
<evidence type="ECO:0000313" key="1">
    <source>
        <dbReference type="EMBL" id="GAI61510.1"/>
    </source>
</evidence>